<dbReference type="EMBL" id="CAJVPU010001944">
    <property type="protein sequence ID" value="CAG8492099.1"/>
    <property type="molecule type" value="Genomic_DNA"/>
</dbReference>
<dbReference type="Proteomes" id="UP000789702">
    <property type="component" value="Unassembled WGS sequence"/>
</dbReference>
<reference evidence="1" key="1">
    <citation type="submission" date="2021-06" db="EMBL/GenBank/DDBJ databases">
        <authorList>
            <person name="Kallberg Y."/>
            <person name="Tangrot J."/>
            <person name="Rosling A."/>
        </authorList>
    </citation>
    <scope>NUCLEOTIDE SEQUENCE</scope>
    <source>
        <strain evidence="1">IL203A</strain>
    </source>
</reference>
<sequence>MDDDLLITNLFSLKGKTALITGGATGIGKMMAKGFVKNGVKVYIASRNKKNLDQTAEELTKMGPGVCYGIEADLTTKEACEKLAADIKNLGNEKLDILVNNAGMINFRATLTDCPENMWDEMYSLHVKSVYYLTIACLPLLEKASNKPIDPSRVIITGSILGIGNGELKLAQKLGICSTTYVSSKHAVHSVAKNLAVHLAKRGINVNVLAPGVVPVNDGLKEFTDAAISEIPQGNLGNETDIAGAAIYLSSRASSWVTGTEIVIDGGTLLNFKLLDE</sequence>
<keyword evidence="2" id="KW-1185">Reference proteome</keyword>
<evidence type="ECO:0000313" key="2">
    <source>
        <dbReference type="Proteomes" id="UP000789702"/>
    </source>
</evidence>
<gene>
    <name evidence="1" type="ORF">DHETER_LOCUS2603</name>
</gene>
<proteinExistence type="predicted"/>
<comment type="caution">
    <text evidence="1">The sequence shown here is derived from an EMBL/GenBank/DDBJ whole genome shotgun (WGS) entry which is preliminary data.</text>
</comment>
<organism evidence="1 2">
    <name type="scientific">Dentiscutata heterogama</name>
    <dbReference type="NCBI Taxonomy" id="1316150"/>
    <lineage>
        <taxon>Eukaryota</taxon>
        <taxon>Fungi</taxon>
        <taxon>Fungi incertae sedis</taxon>
        <taxon>Mucoromycota</taxon>
        <taxon>Glomeromycotina</taxon>
        <taxon>Glomeromycetes</taxon>
        <taxon>Diversisporales</taxon>
        <taxon>Gigasporaceae</taxon>
        <taxon>Dentiscutata</taxon>
    </lineage>
</organism>
<accession>A0ACA9KUQ0</accession>
<evidence type="ECO:0000313" key="1">
    <source>
        <dbReference type="EMBL" id="CAG8492099.1"/>
    </source>
</evidence>
<name>A0ACA9KUQ0_9GLOM</name>
<protein>
    <submittedName>
        <fullName evidence="1">10220_t:CDS:1</fullName>
    </submittedName>
</protein>